<feature type="transmembrane region" description="Helical" evidence="4">
    <location>
        <begin position="72"/>
        <end position="92"/>
    </location>
</feature>
<keyword evidence="2 7" id="KW-0418">Kinase</keyword>
<dbReference type="InterPro" id="IPR036890">
    <property type="entry name" value="HATPase_C_sf"/>
</dbReference>
<evidence type="ECO:0000313" key="7">
    <source>
        <dbReference type="EMBL" id="PSJ37934.1"/>
    </source>
</evidence>
<feature type="transmembrane region" description="Helical" evidence="4">
    <location>
        <begin position="49"/>
        <end position="65"/>
    </location>
</feature>
<dbReference type="GO" id="GO:0016020">
    <property type="term" value="C:membrane"/>
    <property type="evidence" value="ECO:0007669"/>
    <property type="project" value="InterPro"/>
</dbReference>
<dbReference type="OrthoDB" id="9778496at2"/>
<dbReference type="Gene3D" id="3.30.565.10">
    <property type="entry name" value="Histidine kinase-like ATPase, C-terminal domain"/>
    <property type="match status" value="1"/>
</dbReference>
<evidence type="ECO:0000256" key="4">
    <source>
        <dbReference type="SAM" id="Phobius"/>
    </source>
</evidence>
<evidence type="ECO:0000259" key="5">
    <source>
        <dbReference type="Pfam" id="PF02518"/>
    </source>
</evidence>
<feature type="domain" description="Signal transduction histidine kinase subgroup 3 dimerisation and phosphoacceptor" evidence="6">
    <location>
        <begin position="205"/>
        <end position="270"/>
    </location>
</feature>
<organism evidence="7 8">
    <name type="scientific">Allosphingosinicella deserti</name>
    <dbReference type="NCBI Taxonomy" id="2116704"/>
    <lineage>
        <taxon>Bacteria</taxon>
        <taxon>Pseudomonadati</taxon>
        <taxon>Pseudomonadota</taxon>
        <taxon>Alphaproteobacteria</taxon>
        <taxon>Sphingomonadales</taxon>
        <taxon>Sphingomonadaceae</taxon>
        <taxon>Allosphingosinicella</taxon>
    </lineage>
</organism>
<evidence type="ECO:0000313" key="8">
    <source>
        <dbReference type="Proteomes" id="UP000241167"/>
    </source>
</evidence>
<gene>
    <name evidence="7" type="ORF">C7I55_19690</name>
</gene>
<proteinExistence type="predicted"/>
<evidence type="ECO:0000259" key="6">
    <source>
        <dbReference type="Pfam" id="PF07730"/>
    </source>
</evidence>
<keyword evidence="8" id="KW-1185">Reference proteome</keyword>
<dbReference type="SUPFAM" id="SSF55874">
    <property type="entry name" value="ATPase domain of HSP90 chaperone/DNA topoisomerase II/histidine kinase"/>
    <property type="match status" value="1"/>
</dbReference>
<evidence type="ECO:0000256" key="3">
    <source>
        <dbReference type="ARBA" id="ARBA00023012"/>
    </source>
</evidence>
<feature type="transmembrane region" description="Helical" evidence="4">
    <location>
        <begin position="138"/>
        <end position="156"/>
    </location>
</feature>
<dbReference type="GO" id="GO:0046983">
    <property type="term" value="F:protein dimerization activity"/>
    <property type="evidence" value="ECO:0007669"/>
    <property type="project" value="InterPro"/>
</dbReference>
<keyword evidence="4" id="KW-0472">Membrane</keyword>
<feature type="domain" description="Histidine kinase/HSP90-like ATPase" evidence="5">
    <location>
        <begin position="307"/>
        <end position="388"/>
    </location>
</feature>
<dbReference type="AlphaFoldDB" id="A0A2P7QIY5"/>
<dbReference type="Pfam" id="PF02518">
    <property type="entry name" value="HATPase_c"/>
    <property type="match status" value="1"/>
</dbReference>
<dbReference type="RefSeq" id="WP_106514748.1">
    <property type="nucleotide sequence ID" value="NZ_PXYI01000007.1"/>
</dbReference>
<comment type="caution">
    <text evidence="7">The sequence shown here is derived from an EMBL/GenBank/DDBJ whole genome shotgun (WGS) entry which is preliminary data.</text>
</comment>
<dbReference type="PANTHER" id="PTHR24421">
    <property type="entry name" value="NITRATE/NITRITE SENSOR PROTEIN NARX-RELATED"/>
    <property type="match status" value="1"/>
</dbReference>
<protein>
    <submittedName>
        <fullName evidence="7">Two-component sensor histidine kinase</fullName>
    </submittedName>
</protein>
<dbReference type="GO" id="GO:0000155">
    <property type="term" value="F:phosphorelay sensor kinase activity"/>
    <property type="evidence" value="ECO:0007669"/>
    <property type="project" value="InterPro"/>
</dbReference>
<dbReference type="EMBL" id="PXYI01000007">
    <property type="protein sequence ID" value="PSJ37934.1"/>
    <property type="molecule type" value="Genomic_DNA"/>
</dbReference>
<evidence type="ECO:0000256" key="2">
    <source>
        <dbReference type="ARBA" id="ARBA00022777"/>
    </source>
</evidence>
<keyword evidence="4" id="KW-0812">Transmembrane</keyword>
<dbReference type="CDD" id="cd16917">
    <property type="entry name" value="HATPase_UhpB-NarQ-NarX-like"/>
    <property type="match status" value="1"/>
</dbReference>
<dbReference type="InterPro" id="IPR003594">
    <property type="entry name" value="HATPase_dom"/>
</dbReference>
<name>A0A2P7QIY5_9SPHN</name>
<keyword evidence="4" id="KW-1133">Transmembrane helix</keyword>
<keyword evidence="3" id="KW-0902">Two-component regulatory system</keyword>
<feature type="transmembrane region" description="Helical" evidence="4">
    <location>
        <begin position="98"/>
        <end position="126"/>
    </location>
</feature>
<reference evidence="7 8" key="1">
    <citation type="submission" date="2018-03" db="EMBL/GenBank/DDBJ databases">
        <title>The draft genome of Sphingosinicella sp. GL-C-18.</title>
        <authorList>
            <person name="Liu L."/>
            <person name="Li L."/>
            <person name="Liang L."/>
            <person name="Zhang X."/>
            <person name="Wang T."/>
        </authorList>
    </citation>
    <scope>NUCLEOTIDE SEQUENCE [LARGE SCALE GENOMIC DNA]</scope>
    <source>
        <strain evidence="7 8">GL-C-18</strain>
    </source>
</reference>
<sequence>MAGTAGLAAEPGLTAAGPQASMAAMRQAAPSSASEQRWYQRIADVQRPWIWLIYLPLFGVTWLVERPSLRDLIASGAGLILFLALYVCASRQRGVRIILPAVLMLLLSFAMIPFGGNWTVLAVYACSTAAEVRPARKAVPIVAMLVLASVAAAIALRTPWYFVAMLAVFETMVVYAKMAGMALGEKHGALLKAQEEVRLLAQEAERERIARDLHDLLGRTLTLIALKSDLAGRLLHADADAAAREISEVAETARGALAEVRATVSGMAHAGLAREIEASRAALATADIACEVEGEGLPVPAANGAVLAMALREAITNVIRHAEASRCRIQLVNDAGEIRLNVTDDGQGGSFQEGAGLQGMRARLAAAGGRLRIGAGAGGTEISAAVPAAAS</sequence>
<feature type="transmembrane region" description="Helical" evidence="4">
    <location>
        <begin position="162"/>
        <end position="183"/>
    </location>
</feature>
<keyword evidence="1" id="KW-0808">Transferase</keyword>
<dbReference type="Proteomes" id="UP000241167">
    <property type="component" value="Unassembled WGS sequence"/>
</dbReference>
<accession>A0A2P7QIY5</accession>
<dbReference type="PANTHER" id="PTHR24421:SF63">
    <property type="entry name" value="SENSOR HISTIDINE KINASE DESK"/>
    <property type="match status" value="1"/>
</dbReference>
<evidence type="ECO:0000256" key="1">
    <source>
        <dbReference type="ARBA" id="ARBA00022679"/>
    </source>
</evidence>
<dbReference type="Gene3D" id="1.20.5.1930">
    <property type="match status" value="1"/>
</dbReference>
<dbReference type="Pfam" id="PF07730">
    <property type="entry name" value="HisKA_3"/>
    <property type="match status" value="1"/>
</dbReference>
<dbReference type="InterPro" id="IPR011712">
    <property type="entry name" value="Sig_transdc_His_kin_sub3_dim/P"/>
</dbReference>
<dbReference type="InterPro" id="IPR050482">
    <property type="entry name" value="Sensor_HK_TwoCompSys"/>
</dbReference>